<dbReference type="Proteomes" id="UP000007488">
    <property type="component" value="Chromosome"/>
</dbReference>
<dbReference type="EMBL" id="CP002547">
    <property type="protein sequence ID" value="ADY56042.1"/>
    <property type="molecule type" value="Genomic_DNA"/>
</dbReference>
<keyword evidence="2" id="KW-1185">Reference proteome</keyword>
<sequence length="67" mass="7519">MWTVIYIAQNKKLADKYMEALSSEGILVQSRQLSLSQDLSTSSYELLVPESEVEEAHEILTGLMGSR</sequence>
<evidence type="ECO:0000313" key="1">
    <source>
        <dbReference type="EMBL" id="ADY56042.1"/>
    </source>
</evidence>
<dbReference type="eggNOG" id="ENOG5032ZWQ">
    <property type="taxonomic scope" value="Bacteria"/>
</dbReference>
<accession>F0SZ05</accession>
<evidence type="ECO:0000313" key="2">
    <source>
        <dbReference type="Proteomes" id="UP000007488"/>
    </source>
</evidence>
<organism evidence="1 2">
    <name type="scientific">Syntrophobotulus glycolicus (strain DSM 8271 / FlGlyR)</name>
    <dbReference type="NCBI Taxonomy" id="645991"/>
    <lineage>
        <taxon>Bacteria</taxon>
        <taxon>Bacillati</taxon>
        <taxon>Bacillota</taxon>
        <taxon>Clostridia</taxon>
        <taxon>Eubacteriales</taxon>
        <taxon>Desulfitobacteriaceae</taxon>
        <taxon>Syntrophobotulus</taxon>
    </lineage>
</organism>
<name>F0SZ05_SYNGF</name>
<dbReference type="HOGENOM" id="CLU_207049_0_0_9"/>
<dbReference type="STRING" id="645991.Sgly_1745"/>
<reference evidence="1 2" key="1">
    <citation type="journal article" date="2011" name="Stand. Genomic Sci.">
        <title>Complete genome sequence of Syntrophobotulus glycolicus type strain (FlGlyR).</title>
        <authorList>
            <person name="Han C."/>
            <person name="Mwirichia R."/>
            <person name="Chertkov O."/>
            <person name="Held B."/>
            <person name="Lapidus A."/>
            <person name="Nolan M."/>
            <person name="Lucas S."/>
            <person name="Hammon N."/>
            <person name="Deshpande S."/>
            <person name="Cheng J.F."/>
            <person name="Tapia R."/>
            <person name="Goodwin L."/>
            <person name="Pitluck S."/>
            <person name="Huntemann M."/>
            <person name="Liolios K."/>
            <person name="Ivanova N."/>
            <person name="Pagani I."/>
            <person name="Mavromatis K."/>
            <person name="Ovchinikova G."/>
            <person name="Pati A."/>
            <person name="Chen A."/>
            <person name="Palaniappan K."/>
            <person name="Land M."/>
            <person name="Hauser L."/>
            <person name="Brambilla E.M."/>
            <person name="Rohde M."/>
            <person name="Spring S."/>
            <person name="Sikorski J."/>
            <person name="Goker M."/>
            <person name="Woyke T."/>
            <person name="Bristow J."/>
            <person name="Eisen J.A."/>
            <person name="Markowitz V."/>
            <person name="Hugenholtz P."/>
            <person name="Kyrpides N.C."/>
            <person name="Klenk H.P."/>
            <person name="Detter J.C."/>
        </authorList>
    </citation>
    <scope>NUCLEOTIDE SEQUENCE [LARGE SCALE GENOMIC DNA]</scope>
    <source>
        <strain evidence="2">DSM 8271 / FlGlyR</strain>
    </source>
</reference>
<dbReference type="RefSeq" id="WP_013624910.1">
    <property type="nucleotide sequence ID" value="NC_015172.1"/>
</dbReference>
<proteinExistence type="predicted"/>
<evidence type="ECO:0008006" key="3">
    <source>
        <dbReference type="Google" id="ProtNLM"/>
    </source>
</evidence>
<protein>
    <recommendedName>
        <fullName evidence="3">DUF2007 domain-containing protein</fullName>
    </recommendedName>
</protein>
<dbReference type="AlphaFoldDB" id="F0SZ05"/>
<reference evidence="2" key="2">
    <citation type="submission" date="2011-02" db="EMBL/GenBank/DDBJ databases">
        <title>The complete genome of Syntrophobotulus glycolicus DSM 8271.</title>
        <authorList>
            <person name="Lucas S."/>
            <person name="Copeland A."/>
            <person name="Lapidus A."/>
            <person name="Bruce D."/>
            <person name="Goodwin L."/>
            <person name="Pitluck S."/>
            <person name="Kyrpides N."/>
            <person name="Mavromatis K."/>
            <person name="Pagani I."/>
            <person name="Ivanova N."/>
            <person name="Mikhailova N."/>
            <person name="Chertkov O."/>
            <person name="Held B."/>
            <person name="Detter J.C."/>
            <person name="Tapia R."/>
            <person name="Han C."/>
            <person name="Land M."/>
            <person name="Hauser L."/>
            <person name="Markowitz V."/>
            <person name="Cheng J.-F."/>
            <person name="Hugenholtz P."/>
            <person name="Woyke T."/>
            <person name="Wu D."/>
            <person name="Spring S."/>
            <person name="Schroeder M."/>
            <person name="Brambilla E."/>
            <person name="Klenk H.-P."/>
            <person name="Eisen J.A."/>
        </authorList>
    </citation>
    <scope>NUCLEOTIDE SEQUENCE [LARGE SCALE GENOMIC DNA]</scope>
    <source>
        <strain evidence="2">DSM 8271 / FlGlyR</strain>
    </source>
</reference>
<dbReference type="KEGG" id="sgy:Sgly_1745"/>
<gene>
    <name evidence="1" type="ordered locus">Sgly_1745</name>
</gene>